<evidence type="ECO:0000313" key="2">
    <source>
        <dbReference type="EMBL" id="OJA10241.1"/>
    </source>
</evidence>
<dbReference type="SUPFAM" id="SSF88723">
    <property type="entry name" value="PIN domain-like"/>
    <property type="match status" value="1"/>
</dbReference>
<dbReference type="EMBL" id="LVVM01005554">
    <property type="protein sequence ID" value="OJA10241.1"/>
    <property type="molecule type" value="Genomic_DNA"/>
</dbReference>
<proteinExistence type="predicted"/>
<evidence type="ECO:0000259" key="1">
    <source>
        <dbReference type="SMART" id="SM00484"/>
    </source>
</evidence>
<dbReference type="Proteomes" id="UP000183567">
    <property type="component" value="Unassembled WGS sequence"/>
</dbReference>
<dbReference type="OrthoDB" id="2667281at2759"/>
<name>A0A1J8Q9E9_9AGAM</name>
<keyword evidence="3" id="KW-1185">Reference proteome</keyword>
<dbReference type="Gene3D" id="3.40.50.1010">
    <property type="entry name" value="5'-nuclease"/>
    <property type="match status" value="1"/>
</dbReference>
<dbReference type="STRING" id="180088.A0A1J8Q9E9"/>
<dbReference type="PANTHER" id="PTHR11081">
    <property type="entry name" value="FLAP ENDONUCLEASE FAMILY MEMBER"/>
    <property type="match status" value="1"/>
</dbReference>
<reference evidence="2 3" key="1">
    <citation type="submission" date="2016-03" db="EMBL/GenBank/DDBJ databases">
        <title>Comparative genomics of the ectomycorrhizal sister species Rhizopogon vinicolor and Rhizopogon vesiculosus (Basidiomycota: Boletales) reveals a divergence of the mating type B locus.</title>
        <authorList>
            <person name="Mujic A.B."/>
            <person name="Kuo A."/>
            <person name="Tritt A."/>
            <person name="Lipzen A."/>
            <person name="Chen C."/>
            <person name="Johnson J."/>
            <person name="Sharma A."/>
            <person name="Barry K."/>
            <person name="Grigoriev I.V."/>
            <person name="Spatafora J.W."/>
        </authorList>
    </citation>
    <scope>NUCLEOTIDE SEQUENCE [LARGE SCALE GENOMIC DNA]</scope>
    <source>
        <strain evidence="2 3">AM-OR11-056</strain>
    </source>
</reference>
<dbReference type="Pfam" id="PF00867">
    <property type="entry name" value="XPG_I"/>
    <property type="match status" value="1"/>
</dbReference>
<dbReference type="PANTHER" id="PTHR11081:SF75">
    <property type="entry name" value="ENDONUCLEASE, PUTATIVE (AFU_ORTHOLOGUE AFUA_3G13260)-RELATED"/>
    <property type="match status" value="1"/>
</dbReference>
<protein>
    <recommendedName>
        <fullName evidence="1">XPG-I domain-containing protein</fullName>
    </recommendedName>
</protein>
<comment type="caution">
    <text evidence="2">The sequence shown here is derived from an EMBL/GenBank/DDBJ whole genome shotgun (WGS) entry which is preliminary data.</text>
</comment>
<dbReference type="AlphaFoldDB" id="A0A1J8Q9E9"/>
<dbReference type="SMART" id="SM00484">
    <property type="entry name" value="XPGI"/>
    <property type="match status" value="1"/>
</dbReference>
<dbReference type="GO" id="GO:0006974">
    <property type="term" value="P:DNA damage response"/>
    <property type="evidence" value="ECO:0007669"/>
    <property type="project" value="UniProtKB-ARBA"/>
</dbReference>
<dbReference type="GO" id="GO:0017108">
    <property type="term" value="F:5'-flap endonuclease activity"/>
    <property type="evidence" value="ECO:0007669"/>
    <property type="project" value="TreeGrafter"/>
</dbReference>
<gene>
    <name evidence="2" type="ORF">AZE42_11952</name>
</gene>
<dbReference type="InterPro" id="IPR029060">
    <property type="entry name" value="PIN-like_dom_sf"/>
</dbReference>
<accession>A0A1J8Q9E9</accession>
<dbReference type="InterPro" id="IPR006084">
    <property type="entry name" value="XPG/Rad2"/>
</dbReference>
<sequence length="221" mass="23742">MSITDLWKLVSLTIYGQTLTVFTLEGLRGHVQDEGGISMMTIGVDTSAWLYVVCKLQAFQFGHAQSGENPVMDSDELLNIFGFTWSTAKGEAKDDLAFLSKAGRIVAVLTEDSDAILFGAERVLHLADNNNGTFKVNVYHAGAPSKDLQVPLTTGHLLLWAMLHGGDYNPGGLAECGGQVAQALLKGDLGDSLMHVVTSATPVQLPMYTEEGREVIDLTAD</sequence>
<organism evidence="2 3">
    <name type="scientific">Rhizopogon vesiculosus</name>
    <dbReference type="NCBI Taxonomy" id="180088"/>
    <lineage>
        <taxon>Eukaryota</taxon>
        <taxon>Fungi</taxon>
        <taxon>Dikarya</taxon>
        <taxon>Basidiomycota</taxon>
        <taxon>Agaricomycotina</taxon>
        <taxon>Agaricomycetes</taxon>
        <taxon>Agaricomycetidae</taxon>
        <taxon>Boletales</taxon>
        <taxon>Suillineae</taxon>
        <taxon>Rhizopogonaceae</taxon>
        <taxon>Rhizopogon</taxon>
    </lineage>
</organism>
<evidence type="ECO:0000313" key="3">
    <source>
        <dbReference type="Proteomes" id="UP000183567"/>
    </source>
</evidence>
<feature type="domain" description="XPG-I" evidence="1">
    <location>
        <begin position="79"/>
        <end position="150"/>
    </location>
</feature>
<dbReference type="InterPro" id="IPR006086">
    <property type="entry name" value="XPG-I_dom"/>
</dbReference>